<dbReference type="GO" id="GO:0016020">
    <property type="term" value="C:membrane"/>
    <property type="evidence" value="ECO:0007669"/>
    <property type="project" value="TreeGrafter"/>
</dbReference>
<dbReference type="InterPro" id="IPR051821">
    <property type="entry name" value="Asp/Asn_beta-hydroxylase"/>
</dbReference>
<dbReference type="GO" id="GO:0051213">
    <property type="term" value="F:dioxygenase activity"/>
    <property type="evidence" value="ECO:0007669"/>
    <property type="project" value="UniProtKB-KW"/>
</dbReference>
<evidence type="ECO:0000256" key="2">
    <source>
        <dbReference type="ARBA" id="ARBA00022964"/>
    </source>
</evidence>
<protein>
    <submittedName>
        <fullName evidence="5">Aspartyl/asparaginyl beta-hydroxylase domain-containing protein</fullName>
    </submittedName>
</protein>
<dbReference type="Gene3D" id="2.60.120.330">
    <property type="entry name" value="B-lactam Antibiotic, Isopenicillin N Synthase, Chain"/>
    <property type="match status" value="1"/>
</dbReference>
<evidence type="ECO:0000256" key="1">
    <source>
        <dbReference type="ARBA" id="ARBA00007730"/>
    </source>
</evidence>
<evidence type="ECO:0000259" key="4">
    <source>
        <dbReference type="Pfam" id="PF05118"/>
    </source>
</evidence>
<dbReference type="InterPro" id="IPR007803">
    <property type="entry name" value="Asp/Arg/Pro-Hydrxlase"/>
</dbReference>
<keyword evidence="2" id="KW-0223">Dioxygenase</keyword>
<dbReference type="AlphaFoldDB" id="A0A6B3N3P7"/>
<dbReference type="PANTHER" id="PTHR46332:SF5">
    <property type="entry name" value="ASPARTATE BETA-HYDROXYLASE DOMAIN CONTAINING 2"/>
    <property type="match status" value="1"/>
</dbReference>
<dbReference type="EMBL" id="JAAHFQ010000002">
    <property type="protein sequence ID" value="NER26123.1"/>
    <property type="molecule type" value="Genomic_DNA"/>
</dbReference>
<evidence type="ECO:0000313" key="5">
    <source>
        <dbReference type="EMBL" id="NER26123.1"/>
    </source>
</evidence>
<evidence type="ECO:0000256" key="3">
    <source>
        <dbReference type="ARBA" id="ARBA00023002"/>
    </source>
</evidence>
<comment type="similarity">
    <text evidence="1">Belongs to the aspartyl/asparaginyl beta-hydroxylase family.</text>
</comment>
<dbReference type="InterPro" id="IPR027443">
    <property type="entry name" value="IPNS-like_sf"/>
</dbReference>
<sequence>MAIYNEYHLDPKQFPFLNSLQDNWQVIRDEFIHFTQQASEQELKLAYALMGPQSKTIKTKGNGKYSAFGVLFQGLFIEEYIQVHQIHYPDYEPDDASKKVLALREKYFPNLACAIARRAAPEAIATANSIDNSIIRNVYFGTFHPGLDIKLHVNYNPHMNRGYLGLIVPEGDVAMKICHEKLYWQVGEFMVLDHSYPHCPHNYTDYDRTVLVVDFFKTDQPREKVIQLEKELVAQRMQDNPYSLGVFGKSDRAKKEDFIKYGLAHQLEWDKALEA</sequence>
<gene>
    <name evidence="5" type="ORF">F6J89_00210</name>
</gene>
<proteinExistence type="inferred from homology"/>
<dbReference type="PANTHER" id="PTHR46332">
    <property type="entry name" value="ASPARTATE BETA-HYDROXYLASE DOMAIN-CONTAINING PROTEIN 2"/>
    <property type="match status" value="1"/>
</dbReference>
<name>A0A6B3N3P7_9CYAN</name>
<dbReference type="SUPFAM" id="SSF51197">
    <property type="entry name" value="Clavaminate synthase-like"/>
    <property type="match status" value="1"/>
</dbReference>
<keyword evidence="3" id="KW-0560">Oxidoreductase</keyword>
<dbReference type="Pfam" id="PF05118">
    <property type="entry name" value="Asp_Arg_Hydrox"/>
    <property type="match status" value="1"/>
</dbReference>
<accession>A0A6B3N3P7</accession>
<comment type="caution">
    <text evidence="5">The sequence shown here is derived from an EMBL/GenBank/DDBJ whole genome shotgun (WGS) entry which is preliminary data.</text>
</comment>
<organism evidence="5">
    <name type="scientific">Symploca sp. SIO1C4</name>
    <dbReference type="NCBI Taxonomy" id="2607765"/>
    <lineage>
        <taxon>Bacteria</taxon>
        <taxon>Bacillati</taxon>
        <taxon>Cyanobacteriota</taxon>
        <taxon>Cyanophyceae</taxon>
        <taxon>Coleofasciculales</taxon>
        <taxon>Coleofasciculaceae</taxon>
        <taxon>Symploca</taxon>
    </lineage>
</organism>
<feature type="domain" description="Aspartyl/asparaginy/proline hydroxylase" evidence="4">
    <location>
        <begin position="22"/>
        <end position="216"/>
    </location>
</feature>
<reference evidence="5" key="1">
    <citation type="submission" date="2019-11" db="EMBL/GenBank/DDBJ databases">
        <title>Genomic insights into an expanded diversity of filamentous marine cyanobacteria reveals the extraordinary biosynthetic potential of Moorea and Okeania.</title>
        <authorList>
            <person name="Ferreira Leao T."/>
            <person name="Wang M."/>
            <person name="Moss N."/>
            <person name="Da Silva R."/>
            <person name="Sanders J."/>
            <person name="Nurk S."/>
            <person name="Gurevich A."/>
            <person name="Humphrey G."/>
            <person name="Reher R."/>
            <person name="Zhu Q."/>
            <person name="Belda-Ferre P."/>
            <person name="Glukhov E."/>
            <person name="Rex R."/>
            <person name="Dorrestein P.C."/>
            <person name="Knight R."/>
            <person name="Pevzner P."/>
            <person name="Gerwick W.H."/>
            <person name="Gerwick L."/>
        </authorList>
    </citation>
    <scope>NUCLEOTIDE SEQUENCE</scope>
    <source>
        <strain evidence="5">SIO1C4</strain>
    </source>
</reference>